<dbReference type="PANTHER" id="PTHR43482:SF2">
    <property type="entry name" value="ZINC-BINDING DEHYDROGENASE FAMILY, PUTATIVE (AFU_ORTHOLOGUE AFUA_3G15030)-RELATED"/>
    <property type="match status" value="1"/>
</dbReference>
<evidence type="ECO:0000313" key="5">
    <source>
        <dbReference type="EMBL" id="KAF4313682.1"/>
    </source>
</evidence>
<dbReference type="Gene3D" id="3.90.180.10">
    <property type="entry name" value="Medium-chain alcohol dehydrogenases, catalytic domain"/>
    <property type="match status" value="1"/>
</dbReference>
<evidence type="ECO:0000256" key="2">
    <source>
        <dbReference type="ARBA" id="ARBA00011245"/>
    </source>
</evidence>
<keyword evidence="6" id="KW-1185">Reference proteome</keyword>
<dbReference type="AlphaFoldDB" id="A0A8H4J5X5"/>
<evidence type="ECO:0000259" key="4">
    <source>
        <dbReference type="Pfam" id="PF08240"/>
    </source>
</evidence>
<comment type="caution">
    <text evidence="5">The sequence shown here is derived from an EMBL/GenBank/DDBJ whole genome shotgun (WGS) entry which is preliminary data.</text>
</comment>
<dbReference type="EMBL" id="WWBZ02000001">
    <property type="protein sequence ID" value="KAF4313682.1"/>
    <property type="molecule type" value="Genomic_DNA"/>
</dbReference>
<dbReference type="CDD" id="cd08249">
    <property type="entry name" value="enoyl_reductase_like"/>
    <property type="match status" value="1"/>
</dbReference>
<keyword evidence="3" id="KW-0560">Oxidoreductase</keyword>
<dbReference type="SUPFAM" id="SSF51735">
    <property type="entry name" value="NAD(P)-binding Rossmann-fold domains"/>
    <property type="match status" value="1"/>
</dbReference>
<evidence type="ECO:0000256" key="3">
    <source>
        <dbReference type="ARBA" id="ARBA00023002"/>
    </source>
</evidence>
<dbReference type="Gene3D" id="3.40.50.720">
    <property type="entry name" value="NAD(P)-binding Rossmann-like Domain"/>
    <property type="match status" value="1"/>
</dbReference>
<accession>A0A8H4J5X5</accession>
<comment type="similarity">
    <text evidence="1">Belongs to the zinc-containing alcohol dehydrogenase family.</text>
</comment>
<protein>
    <submittedName>
        <fullName evidence="5">Zinc-binding dehydrogenase protein</fullName>
    </submittedName>
</protein>
<dbReference type="InterPro" id="IPR047122">
    <property type="entry name" value="Trans-enoyl_RdTase-like"/>
</dbReference>
<dbReference type="OrthoDB" id="201656at2759"/>
<proteinExistence type="inferred from homology"/>
<dbReference type="InterPro" id="IPR036291">
    <property type="entry name" value="NAD(P)-bd_dom_sf"/>
</dbReference>
<name>A0A8H4J5X5_9PEZI</name>
<dbReference type="SUPFAM" id="SSF50129">
    <property type="entry name" value="GroES-like"/>
    <property type="match status" value="1"/>
</dbReference>
<evidence type="ECO:0000256" key="1">
    <source>
        <dbReference type="ARBA" id="ARBA00008072"/>
    </source>
</evidence>
<dbReference type="GO" id="GO:0016651">
    <property type="term" value="F:oxidoreductase activity, acting on NAD(P)H"/>
    <property type="evidence" value="ECO:0007669"/>
    <property type="project" value="InterPro"/>
</dbReference>
<organism evidence="5 6">
    <name type="scientific">Botryosphaeria dothidea</name>
    <dbReference type="NCBI Taxonomy" id="55169"/>
    <lineage>
        <taxon>Eukaryota</taxon>
        <taxon>Fungi</taxon>
        <taxon>Dikarya</taxon>
        <taxon>Ascomycota</taxon>
        <taxon>Pezizomycotina</taxon>
        <taxon>Dothideomycetes</taxon>
        <taxon>Dothideomycetes incertae sedis</taxon>
        <taxon>Botryosphaeriales</taxon>
        <taxon>Botryosphaeriaceae</taxon>
        <taxon>Botryosphaeria</taxon>
    </lineage>
</organism>
<gene>
    <name evidence="5" type="ORF">GTA08_BOTSDO00894</name>
</gene>
<dbReference type="Pfam" id="PF08240">
    <property type="entry name" value="ADH_N"/>
    <property type="match status" value="1"/>
</dbReference>
<evidence type="ECO:0000313" key="6">
    <source>
        <dbReference type="Proteomes" id="UP000572817"/>
    </source>
</evidence>
<dbReference type="PANTHER" id="PTHR43482">
    <property type="entry name" value="PROTEIN AST1-RELATED"/>
    <property type="match status" value="1"/>
</dbReference>
<comment type="subunit">
    <text evidence="2">Monomer.</text>
</comment>
<dbReference type="InterPro" id="IPR013154">
    <property type="entry name" value="ADH-like_N"/>
</dbReference>
<sequence>MIGQAEVHAPTWGVYADLKRDISIADLKAKAAATATANGAALPFMSLQPKENGAIHDAEEQQSPPHSHIPTTQDVLLLYQPRTRYALASKHEMPSLYFEDEVLVKVQAIGLNPIDWKAPDFGFGIPTLPYISGRDFVGTIASAHASSPYQPGDLVLAVSTDYRDVRKSAFQQYAVAHTFTVARIPRNIAPNAGASLGVAFVAAALSLGICFGVDFSTSAAGGPDYLALLRAVPAALLPPDVAREAHAGIAPHERARAGDWVALWGGSSTTSLYVLQLARLAGLRVAAVGDVAKHGARLLERAADLWVDSHDPARAVAVIRGVTEGRLRFAIDTSGRDGAERLVEALDVEGCARDGGRKAHLVGLAASPKVQSEGLALHAVPIKLFHEVPAVGRETMQWLEKLLTEGLLTPPEVVVEKGGLAGVNAALDRMRRGEISGQRLVVELD</sequence>
<dbReference type="Proteomes" id="UP000572817">
    <property type="component" value="Unassembled WGS sequence"/>
</dbReference>
<dbReference type="InterPro" id="IPR052585">
    <property type="entry name" value="Lipid_raft_assoc_Zn_ADH"/>
</dbReference>
<feature type="domain" description="Alcohol dehydrogenase-like N-terminal" evidence="4">
    <location>
        <begin position="100"/>
        <end position="183"/>
    </location>
</feature>
<dbReference type="InterPro" id="IPR011032">
    <property type="entry name" value="GroES-like_sf"/>
</dbReference>
<reference evidence="5" key="1">
    <citation type="submission" date="2020-04" db="EMBL/GenBank/DDBJ databases">
        <title>Genome Assembly and Annotation of Botryosphaeria dothidea sdau 11-99, a Latent Pathogen of Apple Fruit Ring Rot in China.</title>
        <authorList>
            <person name="Yu C."/>
            <person name="Diao Y."/>
            <person name="Lu Q."/>
            <person name="Zhao J."/>
            <person name="Cui S."/>
            <person name="Peng C."/>
            <person name="He B."/>
            <person name="Liu H."/>
        </authorList>
    </citation>
    <scope>NUCLEOTIDE SEQUENCE [LARGE SCALE GENOMIC DNA]</scope>
    <source>
        <strain evidence="5">Sdau11-99</strain>
    </source>
</reference>